<dbReference type="PROSITE" id="PS51257">
    <property type="entry name" value="PROKAR_LIPOPROTEIN"/>
    <property type="match status" value="1"/>
</dbReference>
<feature type="compositionally biased region" description="Acidic residues" evidence="1">
    <location>
        <begin position="41"/>
        <end position="50"/>
    </location>
</feature>
<gene>
    <name evidence="3" type="ORF">SAMN05421664_1472</name>
</gene>
<dbReference type="AlphaFoldDB" id="A0A1H1AL11"/>
<evidence type="ECO:0000256" key="2">
    <source>
        <dbReference type="SAM" id="SignalP"/>
    </source>
</evidence>
<name>A0A1H1AL11_9FLAO</name>
<dbReference type="RefSeq" id="WP_089755091.1">
    <property type="nucleotide sequence ID" value="NZ_FNKL01000002.1"/>
</dbReference>
<dbReference type="STRING" id="311333.SAMN05421664_1472"/>
<feature type="signal peptide" evidence="2">
    <location>
        <begin position="1"/>
        <end position="19"/>
    </location>
</feature>
<keyword evidence="4" id="KW-1185">Reference proteome</keyword>
<organism evidence="3 4">
    <name type="scientific">Chryseobacterium soldanellicola</name>
    <dbReference type="NCBI Taxonomy" id="311333"/>
    <lineage>
        <taxon>Bacteria</taxon>
        <taxon>Pseudomonadati</taxon>
        <taxon>Bacteroidota</taxon>
        <taxon>Flavobacteriia</taxon>
        <taxon>Flavobacteriales</taxon>
        <taxon>Weeksellaceae</taxon>
        <taxon>Chryseobacterium group</taxon>
        <taxon>Chryseobacterium</taxon>
    </lineage>
</organism>
<reference evidence="4" key="1">
    <citation type="submission" date="2016-10" db="EMBL/GenBank/DDBJ databases">
        <authorList>
            <person name="Varghese N."/>
            <person name="Submissions S."/>
        </authorList>
    </citation>
    <scope>NUCLEOTIDE SEQUENCE [LARGE SCALE GENOMIC DNA]</scope>
    <source>
        <strain evidence="4">DSM 17072</strain>
    </source>
</reference>
<feature type="region of interest" description="Disordered" evidence="1">
    <location>
        <begin position="31"/>
        <end position="56"/>
    </location>
</feature>
<evidence type="ECO:0000313" key="3">
    <source>
        <dbReference type="EMBL" id="SDQ40334.1"/>
    </source>
</evidence>
<feature type="chain" id="PRO_5011478883" evidence="2">
    <location>
        <begin position="20"/>
        <end position="141"/>
    </location>
</feature>
<dbReference type="EMBL" id="FNKL01000002">
    <property type="protein sequence ID" value="SDQ40334.1"/>
    <property type="molecule type" value="Genomic_DNA"/>
</dbReference>
<proteinExistence type="predicted"/>
<protein>
    <submittedName>
        <fullName evidence="3">Uncharacterized protein</fullName>
    </submittedName>
</protein>
<evidence type="ECO:0000256" key="1">
    <source>
        <dbReference type="SAM" id="MobiDB-lite"/>
    </source>
</evidence>
<evidence type="ECO:0000313" key="4">
    <source>
        <dbReference type="Proteomes" id="UP000199627"/>
    </source>
</evidence>
<keyword evidence="2" id="KW-0732">Signal</keyword>
<dbReference type="OrthoDB" id="1377135at2"/>
<sequence length="141" mass="15516">MKRIILLALLLLLTTIVFSCSPKAENVQGNNNSNTSFLSTSDEENDEDLESSSSEGLDNFAGCKFKDGIYSATVDYNNLETGYSATYTLDVDVRDCQVVQINFPNDGYLDDDHISYADIDDDGNASVNGEDGKTYQIQIEN</sequence>
<accession>A0A1H1AL11</accession>
<feature type="compositionally biased region" description="Low complexity" evidence="1">
    <location>
        <begin position="31"/>
        <end position="40"/>
    </location>
</feature>
<dbReference type="Proteomes" id="UP000199627">
    <property type="component" value="Unassembled WGS sequence"/>
</dbReference>